<evidence type="ECO:0000256" key="4">
    <source>
        <dbReference type="ARBA" id="ARBA00022989"/>
    </source>
</evidence>
<dbReference type="InterPro" id="IPR052277">
    <property type="entry name" value="INM_ESCRT-Associated"/>
</dbReference>
<comment type="subcellular location">
    <subcellularLocation>
        <location evidence="1">Nucleus inner membrane</location>
        <topology evidence="1">Multi-pass membrane protein</topology>
    </subcellularLocation>
</comment>
<dbReference type="EMBL" id="CAXIEN010000163">
    <property type="protein sequence ID" value="CAL1283045.1"/>
    <property type="molecule type" value="Genomic_DNA"/>
</dbReference>
<evidence type="ECO:0000256" key="8">
    <source>
        <dbReference type="SAM" id="Phobius"/>
    </source>
</evidence>
<dbReference type="FunFam" id="1.10.720.40:FF:000001">
    <property type="entry name" value="LEM domain containing 2, isoform CRA_a"/>
    <property type="match status" value="1"/>
</dbReference>
<dbReference type="GO" id="GO:0006998">
    <property type="term" value="P:nuclear envelope organization"/>
    <property type="evidence" value="ECO:0007669"/>
    <property type="project" value="TreeGrafter"/>
</dbReference>
<sequence length="713" mass="80700">MANRLSNEELRKALQDYGEDVGPITPTTRSTYERRLLLCRKNKGLIPPRNNAPLNAFSSDDSEIENSVTNIVRKKRTNIRANTGERSEKLSLIRPREINSSPDSDIFKKPAAIPIPVLSQEKRSHSYHRTTQNSNRKAKKDTSKGSSYDIETSDSDLDAAESSFSKSPRLRRKPLGSNFSTDFHGVGLRRTDDDASTSYNSIFHRKSLNASWTPETDKNSHRFSPTLDRLKREHTSPAFQSNGYLSSTISNGDFPEEKTVQGSSTNYSHCVSWFLLLGAIAFFVTIGFLYMTEVQKTTLSANKSYSKFCDGVKEDQCKPLILMSRELHYLLTTVAGNFECGYAASRNLTVQEARVIMRDLLSADSSFKMEDFDTVFKHSLTLFKKHPQWGVKFLHLPGGASDVTQSPSQIEYISALEATQAAKSLWCRIRLSIASTVTKILIMLAVGLLLFLLFLFVKYWKKRREAQEKLFYEMVEKVIDILRDSGESSLGDSLSGSCKAVVNVRDALIPPKDRKAKLWLWDRVVSFIEENESRVSVEYQKISGEDFKVWRWNPSTTTENEGTKQGKVWQGQAFCSLGKGKNAAYTPTPCLKIRNMFDPEVEYGDDWQISIRDAILEKCEGNNGIIHIAFDTTTNNEGCVFMLCNSLEAAGKAYNDLHGWWFDGKLVTVKYLKLSRYLERFPEAEQCTEPLKPSNNKRLSMSTPFFSSALERS</sequence>
<evidence type="ECO:0000256" key="7">
    <source>
        <dbReference type="SAM" id="MobiDB-lite"/>
    </source>
</evidence>
<dbReference type="GO" id="GO:0030514">
    <property type="term" value="P:negative regulation of BMP signaling pathway"/>
    <property type="evidence" value="ECO:0007669"/>
    <property type="project" value="TreeGrafter"/>
</dbReference>
<dbReference type="InterPro" id="IPR003887">
    <property type="entry name" value="LEM_dom"/>
</dbReference>
<keyword evidence="4 8" id="KW-1133">Transmembrane helix</keyword>
<feature type="domain" description="LEM" evidence="9">
    <location>
        <begin position="1"/>
        <end position="43"/>
    </location>
</feature>
<accession>A0AAV2AGE7</accession>
<dbReference type="PANTHER" id="PTHR13428">
    <property type="entry name" value="INNER NUCLEAR MEMBRANE PROTEIN MAN1 LEM DOMAIN CONTAINING PROTEIN"/>
    <property type="match status" value="1"/>
</dbReference>
<organism evidence="10 11">
    <name type="scientific">Larinioides sclopetarius</name>
    <dbReference type="NCBI Taxonomy" id="280406"/>
    <lineage>
        <taxon>Eukaryota</taxon>
        <taxon>Metazoa</taxon>
        <taxon>Ecdysozoa</taxon>
        <taxon>Arthropoda</taxon>
        <taxon>Chelicerata</taxon>
        <taxon>Arachnida</taxon>
        <taxon>Araneae</taxon>
        <taxon>Araneomorphae</taxon>
        <taxon>Entelegynae</taxon>
        <taxon>Araneoidea</taxon>
        <taxon>Araneidae</taxon>
        <taxon>Larinioides</taxon>
    </lineage>
</organism>
<evidence type="ECO:0000256" key="6">
    <source>
        <dbReference type="ARBA" id="ARBA00023242"/>
    </source>
</evidence>
<gene>
    <name evidence="10" type="ORF">LARSCL_LOCUS12371</name>
</gene>
<dbReference type="InterPro" id="IPR034394">
    <property type="entry name" value="Man1_RRM"/>
</dbReference>
<keyword evidence="5 8" id="KW-0472">Membrane</keyword>
<dbReference type="Pfam" id="PF03020">
    <property type="entry name" value="LEM"/>
    <property type="match status" value="1"/>
</dbReference>
<dbReference type="PROSITE" id="PS50954">
    <property type="entry name" value="LEM"/>
    <property type="match status" value="1"/>
</dbReference>
<dbReference type="GO" id="GO:0005637">
    <property type="term" value="C:nuclear inner membrane"/>
    <property type="evidence" value="ECO:0007669"/>
    <property type="project" value="UniProtKB-SubCell"/>
</dbReference>
<dbReference type="Gene3D" id="1.10.10.1180">
    <property type="entry name" value="MAN1, winged-helix domain"/>
    <property type="match status" value="1"/>
</dbReference>
<dbReference type="InterPro" id="IPR041885">
    <property type="entry name" value="MAN1_winged_helix_dom"/>
</dbReference>
<keyword evidence="2" id="KW-0597">Phosphoprotein</keyword>
<dbReference type="Proteomes" id="UP001497382">
    <property type="component" value="Unassembled WGS sequence"/>
</dbReference>
<feature type="compositionally biased region" description="Basic and acidic residues" evidence="7">
    <location>
        <begin position="83"/>
        <end position="97"/>
    </location>
</feature>
<evidence type="ECO:0000256" key="1">
    <source>
        <dbReference type="ARBA" id="ARBA00004473"/>
    </source>
</evidence>
<keyword evidence="11" id="KW-1185">Reference proteome</keyword>
<dbReference type="FunFam" id="3.30.70.330:FF:000176">
    <property type="entry name" value="Inner nuclear membrane protein Man1"/>
    <property type="match status" value="1"/>
</dbReference>
<dbReference type="Gene3D" id="1.10.720.40">
    <property type="match status" value="1"/>
</dbReference>
<dbReference type="InterPro" id="IPR035979">
    <property type="entry name" value="RBD_domain_sf"/>
</dbReference>
<dbReference type="InterPro" id="IPR011015">
    <property type="entry name" value="LEM/LEM-like_dom_sf"/>
</dbReference>
<dbReference type="CDD" id="cd12934">
    <property type="entry name" value="LEM"/>
    <property type="match status" value="1"/>
</dbReference>
<feature type="region of interest" description="Disordered" evidence="7">
    <location>
        <begin position="79"/>
        <end position="187"/>
    </location>
</feature>
<dbReference type="Pfam" id="PF09402">
    <property type="entry name" value="MSC"/>
    <property type="match status" value="1"/>
</dbReference>
<dbReference type="InterPro" id="IPR012677">
    <property type="entry name" value="Nucleotide-bd_a/b_plait_sf"/>
</dbReference>
<dbReference type="SUPFAM" id="SSF54928">
    <property type="entry name" value="RNA-binding domain, RBD"/>
    <property type="match status" value="1"/>
</dbReference>
<reference evidence="10 11" key="1">
    <citation type="submission" date="2024-04" db="EMBL/GenBank/DDBJ databases">
        <authorList>
            <person name="Rising A."/>
            <person name="Reimegard J."/>
            <person name="Sonavane S."/>
            <person name="Akerstrom W."/>
            <person name="Nylinder S."/>
            <person name="Hedman E."/>
            <person name="Kallberg Y."/>
        </authorList>
    </citation>
    <scope>NUCLEOTIDE SEQUENCE [LARGE SCALE GENOMIC DNA]</scope>
</reference>
<dbReference type="GO" id="GO:0031490">
    <property type="term" value="F:chromatin DNA binding"/>
    <property type="evidence" value="ECO:0007669"/>
    <property type="project" value="TreeGrafter"/>
</dbReference>
<dbReference type="AlphaFoldDB" id="A0AAV2AGE7"/>
<evidence type="ECO:0000313" key="11">
    <source>
        <dbReference type="Proteomes" id="UP001497382"/>
    </source>
</evidence>
<dbReference type="PANTHER" id="PTHR13428:SF12">
    <property type="entry name" value="INNER NUCLEAR MEMBRANE PROTEIN MAN1"/>
    <property type="match status" value="1"/>
</dbReference>
<keyword evidence="3 8" id="KW-0812">Transmembrane</keyword>
<protein>
    <recommendedName>
        <fullName evidence="9">LEM domain-containing protein</fullName>
    </recommendedName>
</protein>
<dbReference type="Gene3D" id="3.30.70.330">
    <property type="match status" value="1"/>
</dbReference>
<dbReference type="CDD" id="cd12286">
    <property type="entry name" value="RRM_Man1"/>
    <property type="match status" value="1"/>
</dbReference>
<dbReference type="SUPFAM" id="SSF63451">
    <property type="entry name" value="LEM domain"/>
    <property type="match status" value="1"/>
</dbReference>
<evidence type="ECO:0000313" key="10">
    <source>
        <dbReference type="EMBL" id="CAL1283045.1"/>
    </source>
</evidence>
<dbReference type="InterPro" id="IPR018996">
    <property type="entry name" value="Man1/Src1-like_C"/>
</dbReference>
<feature type="transmembrane region" description="Helical" evidence="8">
    <location>
        <begin position="440"/>
        <end position="460"/>
    </location>
</feature>
<name>A0AAV2AGE7_9ARAC</name>
<evidence type="ECO:0000256" key="2">
    <source>
        <dbReference type="ARBA" id="ARBA00022553"/>
    </source>
</evidence>
<evidence type="ECO:0000256" key="3">
    <source>
        <dbReference type="ARBA" id="ARBA00022692"/>
    </source>
</evidence>
<dbReference type="SMART" id="SM00540">
    <property type="entry name" value="LEM"/>
    <property type="match status" value="1"/>
</dbReference>
<evidence type="ECO:0000259" key="9">
    <source>
        <dbReference type="PROSITE" id="PS50954"/>
    </source>
</evidence>
<proteinExistence type="predicted"/>
<evidence type="ECO:0000256" key="5">
    <source>
        <dbReference type="ARBA" id="ARBA00023136"/>
    </source>
</evidence>
<keyword evidence="6" id="KW-0539">Nucleus</keyword>
<feature type="transmembrane region" description="Helical" evidence="8">
    <location>
        <begin position="271"/>
        <end position="291"/>
    </location>
</feature>
<comment type="caution">
    <text evidence="10">The sequence shown here is derived from an EMBL/GenBank/DDBJ whole genome shotgun (WGS) entry which is preliminary data.</text>
</comment>